<dbReference type="RefSeq" id="WP_345198729.1">
    <property type="nucleotide sequence ID" value="NZ_BAABFL010000471.1"/>
</dbReference>
<gene>
    <name evidence="1" type="ORF">GCM10023116_44940</name>
</gene>
<evidence type="ECO:0000313" key="2">
    <source>
        <dbReference type="Proteomes" id="UP001500604"/>
    </source>
</evidence>
<comment type="caution">
    <text evidence="1">The sequence shown here is derived from an EMBL/GenBank/DDBJ whole genome shotgun (WGS) entry which is preliminary data.</text>
</comment>
<protein>
    <submittedName>
        <fullName evidence="1">Uncharacterized protein</fullName>
    </submittedName>
</protein>
<reference evidence="2" key="1">
    <citation type="journal article" date="2019" name="Int. J. Syst. Evol. Microbiol.">
        <title>The Global Catalogue of Microorganisms (GCM) 10K type strain sequencing project: providing services to taxonomists for standard genome sequencing and annotation.</title>
        <authorList>
            <consortium name="The Broad Institute Genomics Platform"/>
            <consortium name="The Broad Institute Genome Sequencing Center for Infectious Disease"/>
            <person name="Wu L."/>
            <person name="Ma J."/>
        </authorList>
    </citation>
    <scope>NUCLEOTIDE SEQUENCE [LARGE SCALE GENOMIC DNA]</scope>
    <source>
        <strain evidence="2">JCM 17805</strain>
    </source>
</reference>
<proteinExistence type="predicted"/>
<sequence>MPQQPVIKDIASVAEGIPESELLMPETEMTMSYDDAPEHVKLAVEIIRQVELLHFEDDTVMEAALLVIQDTLRKLPQHERLSWRQRLCEILKVPNGSGRLKSDQEAI</sequence>
<keyword evidence="2" id="KW-1185">Reference proteome</keyword>
<evidence type="ECO:0000313" key="1">
    <source>
        <dbReference type="EMBL" id="GAA4652210.1"/>
    </source>
</evidence>
<organism evidence="1 2">
    <name type="scientific">Kistimonas scapharcae</name>
    <dbReference type="NCBI Taxonomy" id="1036133"/>
    <lineage>
        <taxon>Bacteria</taxon>
        <taxon>Pseudomonadati</taxon>
        <taxon>Pseudomonadota</taxon>
        <taxon>Gammaproteobacteria</taxon>
        <taxon>Oceanospirillales</taxon>
        <taxon>Endozoicomonadaceae</taxon>
        <taxon>Kistimonas</taxon>
    </lineage>
</organism>
<accession>A0ABP8VAA2</accession>
<dbReference type="Proteomes" id="UP001500604">
    <property type="component" value="Unassembled WGS sequence"/>
</dbReference>
<name>A0ABP8VAA2_9GAMM</name>
<dbReference type="EMBL" id="BAABFL010000471">
    <property type="protein sequence ID" value="GAA4652210.1"/>
    <property type="molecule type" value="Genomic_DNA"/>
</dbReference>